<protein>
    <submittedName>
        <fullName evidence="6">Lipopolysaccharide transport system ATP-binding protein</fullName>
    </submittedName>
</protein>
<evidence type="ECO:0000313" key="6">
    <source>
        <dbReference type="EMBL" id="MET3652789.1"/>
    </source>
</evidence>
<dbReference type="CDD" id="cd10147">
    <property type="entry name" value="Wzt_C-like"/>
    <property type="match status" value="1"/>
</dbReference>
<dbReference type="InterPro" id="IPR029439">
    <property type="entry name" value="Wzt_C"/>
</dbReference>
<evidence type="ECO:0000313" key="7">
    <source>
        <dbReference type="Proteomes" id="UP001549184"/>
    </source>
</evidence>
<dbReference type="GO" id="GO:0005524">
    <property type="term" value="F:ATP binding"/>
    <property type="evidence" value="ECO:0007669"/>
    <property type="project" value="UniProtKB-KW"/>
</dbReference>
<evidence type="ECO:0000259" key="5">
    <source>
        <dbReference type="PROSITE" id="PS50893"/>
    </source>
</evidence>
<proteinExistence type="inferred from homology"/>
<dbReference type="EMBL" id="JBEPMU010000003">
    <property type="protein sequence ID" value="MET3652789.1"/>
    <property type="molecule type" value="Genomic_DNA"/>
</dbReference>
<dbReference type="InterPro" id="IPR003439">
    <property type="entry name" value="ABC_transporter-like_ATP-bd"/>
</dbReference>
<keyword evidence="7" id="KW-1185">Reference proteome</keyword>
<keyword evidence="3" id="KW-0547">Nucleotide-binding</keyword>
<evidence type="ECO:0000256" key="3">
    <source>
        <dbReference type="ARBA" id="ARBA00022741"/>
    </source>
</evidence>
<dbReference type="RefSeq" id="WP_354014177.1">
    <property type="nucleotide sequence ID" value="NZ_JBEPMU010000003.1"/>
</dbReference>
<dbReference type="InterPro" id="IPR027417">
    <property type="entry name" value="P-loop_NTPase"/>
</dbReference>
<dbReference type="InterPro" id="IPR003593">
    <property type="entry name" value="AAA+_ATPase"/>
</dbReference>
<dbReference type="InterPro" id="IPR017871">
    <property type="entry name" value="ABC_transporter-like_CS"/>
</dbReference>
<keyword evidence="4 6" id="KW-0067">ATP-binding</keyword>
<dbReference type="InterPro" id="IPR015860">
    <property type="entry name" value="ABC_transpr_TagH-like"/>
</dbReference>
<dbReference type="Pfam" id="PF14524">
    <property type="entry name" value="Wzt_C"/>
    <property type="match status" value="1"/>
</dbReference>
<dbReference type="SMART" id="SM00382">
    <property type="entry name" value="AAA"/>
    <property type="match status" value="1"/>
</dbReference>
<dbReference type="PANTHER" id="PTHR46743:SF2">
    <property type="entry name" value="TEICHOIC ACIDS EXPORT ATP-BINDING PROTEIN TAGH"/>
    <property type="match status" value="1"/>
</dbReference>
<sequence>MLVLKGVGKAFREYPSQILRFLTWMGVRVRNVNEHWVLRNVSFRLGHGEAVGIVGQNGAGKSTLLKLITGTLRQTTGDIVVNGRIAAILELGMGFNADLTGRQNAIHTAGLMGFSQADIARVLPDIEAFAEIGEYFDEPVRTYSSGMQMRVAFGVATAFRPEVLIVDEALSVGDAYFQHKSMARIREFRRQGTTLIIVSHDRTAVQALCDRAILLDKGEQRMDGDPHTVMDYYNAMIAEKENSAIQSVQLESGKVQTISGSGEAVIDSIGLFNAADEKVEFINVGETVDLRVRVMVRQDLPRLVLGYLIKDRLGQDVFGTNTHHTAQVLENVRAGESYEFSIRFDANMGAGAYSVSTALVSTDTHLVNNYEWRDLALVFTVMNVDRTYFVGATWVPPHISIKQP</sequence>
<organism evidence="6 7">
    <name type="scientific">Dyella japonica</name>
    <dbReference type="NCBI Taxonomy" id="231455"/>
    <lineage>
        <taxon>Bacteria</taxon>
        <taxon>Pseudomonadati</taxon>
        <taxon>Pseudomonadota</taxon>
        <taxon>Gammaproteobacteria</taxon>
        <taxon>Lysobacterales</taxon>
        <taxon>Rhodanobacteraceae</taxon>
        <taxon>Dyella</taxon>
    </lineage>
</organism>
<dbReference type="SUPFAM" id="SSF52540">
    <property type="entry name" value="P-loop containing nucleoside triphosphate hydrolases"/>
    <property type="match status" value="1"/>
</dbReference>
<comment type="similarity">
    <text evidence="1">Belongs to the ABC transporter superfamily.</text>
</comment>
<name>A0ABV2JY58_9GAMM</name>
<feature type="domain" description="ABC transporter" evidence="5">
    <location>
        <begin position="19"/>
        <end position="242"/>
    </location>
</feature>
<keyword evidence="2" id="KW-0813">Transport</keyword>
<evidence type="ECO:0000256" key="4">
    <source>
        <dbReference type="ARBA" id="ARBA00022840"/>
    </source>
</evidence>
<evidence type="ECO:0000256" key="1">
    <source>
        <dbReference type="ARBA" id="ARBA00005417"/>
    </source>
</evidence>
<dbReference type="CDD" id="cd03220">
    <property type="entry name" value="ABC_KpsT_Wzt"/>
    <property type="match status" value="1"/>
</dbReference>
<accession>A0ABV2JY58</accession>
<reference evidence="6 7" key="1">
    <citation type="submission" date="2024-06" db="EMBL/GenBank/DDBJ databases">
        <title>Sorghum-associated microbial communities from plants grown in Nebraska, USA.</title>
        <authorList>
            <person name="Schachtman D."/>
        </authorList>
    </citation>
    <scope>NUCLEOTIDE SEQUENCE [LARGE SCALE GENOMIC DNA]</scope>
    <source>
        <strain evidence="6 7">1073</strain>
    </source>
</reference>
<evidence type="ECO:0000256" key="2">
    <source>
        <dbReference type="ARBA" id="ARBA00022448"/>
    </source>
</evidence>
<comment type="caution">
    <text evidence="6">The sequence shown here is derived from an EMBL/GenBank/DDBJ whole genome shotgun (WGS) entry which is preliminary data.</text>
</comment>
<gene>
    <name evidence="6" type="ORF">ABIC75_002521</name>
</gene>
<dbReference type="PANTHER" id="PTHR46743">
    <property type="entry name" value="TEICHOIC ACIDS EXPORT ATP-BINDING PROTEIN TAGH"/>
    <property type="match status" value="1"/>
</dbReference>
<dbReference type="Gene3D" id="3.40.50.300">
    <property type="entry name" value="P-loop containing nucleotide triphosphate hydrolases"/>
    <property type="match status" value="1"/>
</dbReference>
<dbReference type="PROSITE" id="PS00211">
    <property type="entry name" value="ABC_TRANSPORTER_1"/>
    <property type="match status" value="1"/>
</dbReference>
<dbReference type="Gene3D" id="2.70.50.60">
    <property type="entry name" value="abc- transporter (atp binding component) like domain"/>
    <property type="match status" value="1"/>
</dbReference>
<dbReference type="Proteomes" id="UP001549184">
    <property type="component" value="Unassembled WGS sequence"/>
</dbReference>
<dbReference type="Pfam" id="PF00005">
    <property type="entry name" value="ABC_tran"/>
    <property type="match status" value="1"/>
</dbReference>
<dbReference type="InterPro" id="IPR050683">
    <property type="entry name" value="Bact_Polysacc_Export_ATP-bd"/>
</dbReference>
<dbReference type="PROSITE" id="PS50893">
    <property type="entry name" value="ABC_TRANSPORTER_2"/>
    <property type="match status" value="1"/>
</dbReference>